<accession>A0A7E6F410</accession>
<dbReference type="PANTHER" id="PTHR47219:SF10">
    <property type="entry name" value="GROWTH HORMONE-REGULATED TBC PROTEIN 1"/>
    <property type="match status" value="1"/>
</dbReference>
<evidence type="ECO:0000313" key="5">
    <source>
        <dbReference type="Proteomes" id="UP000515154"/>
    </source>
</evidence>
<comment type="function">
    <text evidence="2">May act as a GTPase-activating protein for Rab family protein(s).</text>
</comment>
<dbReference type="Gene3D" id="1.10.472.80">
    <property type="entry name" value="Ypt/Rab-GAP domain of gyp1p, domain 3"/>
    <property type="match status" value="1"/>
</dbReference>
<evidence type="ECO:0000313" key="6">
    <source>
        <dbReference type="RefSeq" id="XP_036361682.1"/>
    </source>
</evidence>
<evidence type="ECO:0000256" key="1">
    <source>
        <dbReference type="ARBA" id="ARBA00022468"/>
    </source>
</evidence>
<dbReference type="Pfam" id="PF00566">
    <property type="entry name" value="RabGAP-TBC"/>
    <property type="match status" value="1"/>
</dbReference>
<dbReference type="GO" id="GO:0005096">
    <property type="term" value="F:GTPase activator activity"/>
    <property type="evidence" value="ECO:0007669"/>
    <property type="project" value="UniProtKB-KW"/>
</dbReference>
<dbReference type="Proteomes" id="UP000515154">
    <property type="component" value="Linkage group LG9"/>
</dbReference>
<dbReference type="SUPFAM" id="SSF47923">
    <property type="entry name" value="Ypt/Rab-GAP domain of gyp1p"/>
    <property type="match status" value="2"/>
</dbReference>
<dbReference type="SMART" id="SM00164">
    <property type="entry name" value="TBC"/>
    <property type="match status" value="1"/>
</dbReference>
<dbReference type="Gene3D" id="1.10.8.270">
    <property type="entry name" value="putative rabgap domain of human tbc1 domain family member 14 like domains"/>
    <property type="match status" value="1"/>
</dbReference>
<dbReference type="FunFam" id="1.10.472.80:FF:000029">
    <property type="entry name" value="Growth hormone-regulated TBC protein 1"/>
    <property type="match status" value="1"/>
</dbReference>
<dbReference type="InterPro" id="IPR035969">
    <property type="entry name" value="Rab-GAP_TBC_sf"/>
</dbReference>
<keyword evidence="1" id="KW-0343">GTPase activation</keyword>
<dbReference type="InterPro" id="IPR000195">
    <property type="entry name" value="Rab-GAP-TBC_dom"/>
</dbReference>
<protein>
    <recommendedName>
        <fullName evidence="3">Growth hormone-regulated TBC protein 1</fullName>
    </recommendedName>
</protein>
<evidence type="ECO:0000256" key="2">
    <source>
        <dbReference type="ARBA" id="ARBA00043879"/>
    </source>
</evidence>
<proteinExistence type="predicted"/>
<dbReference type="PANTHER" id="PTHR47219">
    <property type="entry name" value="RAB GTPASE-ACTIVATING PROTEIN 1-LIKE"/>
    <property type="match status" value="1"/>
</dbReference>
<dbReference type="RefSeq" id="XP_036361682.1">
    <property type="nucleotide sequence ID" value="XM_036505789.1"/>
</dbReference>
<dbReference type="GO" id="GO:0031267">
    <property type="term" value="F:small GTPase binding"/>
    <property type="evidence" value="ECO:0007669"/>
    <property type="project" value="TreeGrafter"/>
</dbReference>
<name>A0A7E6F410_9MOLL</name>
<dbReference type="InterPro" id="IPR050302">
    <property type="entry name" value="Rab_GAP_TBC_domain"/>
</dbReference>
<dbReference type="AlphaFoldDB" id="A0A7E6F410"/>
<evidence type="ECO:0000256" key="3">
    <source>
        <dbReference type="ARBA" id="ARBA00070878"/>
    </source>
</evidence>
<evidence type="ECO:0000259" key="4">
    <source>
        <dbReference type="PROSITE" id="PS50086"/>
    </source>
</evidence>
<dbReference type="PROSITE" id="PS50086">
    <property type="entry name" value="TBC_RABGAP"/>
    <property type="match status" value="1"/>
</dbReference>
<keyword evidence="5" id="KW-1185">Reference proteome</keyword>
<organism evidence="5 6">
    <name type="scientific">Octopus sinensis</name>
    <name type="common">East Asian common octopus</name>
    <dbReference type="NCBI Taxonomy" id="2607531"/>
    <lineage>
        <taxon>Eukaryota</taxon>
        <taxon>Metazoa</taxon>
        <taxon>Spiralia</taxon>
        <taxon>Lophotrochozoa</taxon>
        <taxon>Mollusca</taxon>
        <taxon>Cephalopoda</taxon>
        <taxon>Coleoidea</taxon>
        <taxon>Octopodiformes</taxon>
        <taxon>Octopoda</taxon>
        <taxon>Incirrata</taxon>
        <taxon>Octopodidae</taxon>
        <taxon>Octopus</taxon>
    </lineage>
</organism>
<feature type="domain" description="Rab-GAP TBC" evidence="4">
    <location>
        <begin position="84"/>
        <end position="276"/>
    </location>
</feature>
<dbReference type="FunFam" id="1.10.8.270:FF:000016">
    <property type="entry name" value="TBC1 domain family member 2A"/>
    <property type="match status" value="1"/>
</dbReference>
<reference evidence="6" key="1">
    <citation type="submission" date="2025-08" db="UniProtKB">
        <authorList>
            <consortium name="RefSeq"/>
        </authorList>
    </citation>
    <scope>IDENTIFICATION</scope>
</reference>
<gene>
    <name evidence="6" type="primary">LOC115215714</name>
</gene>
<sequence length="351" mass="40799">MNEGRRKRHDVIDNTIKAKKSNQIPSKVDGYGFERSDSFDYGLNSEFVSTYKPILERRNKRWNDSVPNSKVPHNRKMKRFCRKGIPNEYRATAWMSLSKADKYMKNNPSLYQELQSQTLDLKVEESIKLDLHRTFPENIYFSDTNDTESSLQVPLYNVLKALAIKNNKIAYCQGMNFVAGLLLITVKNQEKVFWLMDTLMNEILPDFYNPDMKALKAEQELLGQIVSWKLPEVHRHLVSLGVPWMLIGTKWFICMYADVAPVETVLRIWDSLFYEGSKILLRVAFTLISMNSDKILACKDFPEAVHIIQSSVKHPLVKHCHSFMELIFKETGSFPRSEITKMRKSCIEKIT</sequence>